<dbReference type="AlphaFoldDB" id="A0A089L776"/>
<dbReference type="Proteomes" id="UP000029518">
    <property type="component" value="Chromosome"/>
</dbReference>
<dbReference type="HOGENOM" id="CLU_1466848_0_0_9"/>
<gene>
    <name evidence="2" type="ORF">PBOR_10745</name>
</gene>
<proteinExistence type="predicted"/>
<keyword evidence="3" id="KW-1185">Reference proteome</keyword>
<sequence>MAACIAVLLLGGCSSNPEPPDAAVPTETAEAAEAAGPATGKGATGLTALDTPVCEEPVSKLHYSRNQLREIREAADKAGLENVYIPTIGGGPDDYFEEAKVDGKQLTLHFIRMAIAESVEELEPAAANRTVTRVQLSPQLAGKWINEEESTVGYLYGEIENTHFEIFSARMFDRKDFEDAAESMILLRQE</sequence>
<dbReference type="EMBL" id="CP009285">
    <property type="protein sequence ID" value="AIQ57351.1"/>
    <property type="molecule type" value="Genomic_DNA"/>
</dbReference>
<evidence type="ECO:0000313" key="2">
    <source>
        <dbReference type="EMBL" id="AIQ57351.1"/>
    </source>
</evidence>
<dbReference type="OrthoDB" id="2664024at2"/>
<accession>A0A089L776</accession>
<organism evidence="2 3">
    <name type="scientific">Paenibacillus borealis</name>
    <dbReference type="NCBI Taxonomy" id="160799"/>
    <lineage>
        <taxon>Bacteria</taxon>
        <taxon>Bacillati</taxon>
        <taxon>Bacillota</taxon>
        <taxon>Bacilli</taxon>
        <taxon>Bacillales</taxon>
        <taxon>Paenibacillaceae</taxon>
        <taxon>Paenibacillus</taxon>
    </lineage>
</organism>
<feature type="region of interest" description="Disordered" evidence="1">
    <location>
        <begin position="16"/>
        <end position="47"/>
    </location>
</feature>
<reference evidence="2" key="1">
    <citation type="submission" date="2014-08" db="EMBL/GenBank/DDBJ databases">
        <title>Comparative genomics of the Paenibacillus odorifer group.</title>
        <authorList>
            <person name="den Bakker H.C."/>
            <person name="Tsai Y.-C.Y.-C."/>
            <person name="Martin N."/>
            <person name="Korlach J."/>
            <person name="Wiedmann M."/>
        </authorList>
    </citation>
    <scope>NUCLEOTIDE SEQUENCE [LARGE SCALE GENOMIC DNA]</scope>
    <source>
        <strain evidence="2">DSM 13188</strain>
    </source>
</reference>
<name>A0A089L776_PAEBO</name>
<feature type="compositionally biased region" description="Low complexity" evidence="1">
    <location>
        <begin position="23"/>
        <end position="47"/>
    </location>
</feature>
<dbReference type="KEGG" id="pbd:PBOR_10745"/>
<evidence type="ECO:0000313" key="3">
    <source>
        <dbReference type="Proteomes" id="UP000029518"/>
    </source>
</evidence>
<protein>
    <submittedName>
        <fullName evidence="2">Uncharacterized protein</fullName>
    </submittedName>
</protein>
<dbReference type="RefSeq" id="WP_042211598.1">
    <property type="nucleotide sequence ID" value="NZ_CP009285.1"/>
</dbReference>
<evidence type="ECO:0000256" key="1">
    <source>
        <dbReference type="SAM" id="MobiDB-lite"/>
    </source>
</evidence>